<dbReference type="PANTHER" id="PTHR48418:SF1">
    <property type="entry name" value="TRNA WYBUTOSINE-SYNTHESIZING PROTEIN 3"/>
    <property type="match status" value="1"/>
</dbReference>
<feature type="compositionally biased region" description="Polar residues" evidence="9">
    <location>
        <begin position="283"/>
        <end position="293"/>
    </location>
</feature>
<keyword evidence="4" id="KW-0808">Transferase</keyword>
<gene>
    <name evidence="11" type="ORF">BU16DRAFT_535917</name>
</gene>
<dbReference type="GO" id="GO:0008168">
    <property type="term" value="F:methyltransferase activity"/>
    <property type="evidence" value="ECO:0007669"/>
    <property type="project" value="UniProtKB-KW"/>
</dbReference>
<dbReference type="SUPFAM" id="SSF111278">
    <property type="entry name" value="SSo0622-like"/>
    <property type="match status" value="1"/>
</dbReference>
<evidence type="ECO:0000256" key="8">
    <source>
        <dbReference type="ARBA" id="ARBA00049202"/>
    </source>
</evidence>
<dbReference type="AlphaFoldDB" id="A0A6A6R5G0"/>
<dbReference type="PANTHER" id="PTHR48418">
    <property type="entry name" value="TRNA WYBUTOSINE-SYNTHESIZING PROTEIN 3"/>
    <property type="match status" value="1"/>
</dbReference>
<evidence type="ECO:0000256" key="3">
    <source>
        <dbReference type="ARBA" id="ARBA00022603"/>
    </source>
</evidence>
<feature type="compositionally biased region" description="Basic and acidic residues" evidence="9">
    <location>
        <begin position="264"/>
        <end position="280"/>
    </location>
</feature>
<evidence type="ECO:0000256" key="6">
    <source>
        <dbReference type="ARBA" id="ARBA00022694"/>
    </source>
</evidence>
<evidence type="ECO:0000256" key="1">
    <source>
        <dbReference type="ARBA" id="ARBA00008569"/>
    </source>
</evidence>
<name>A0A6A6R5G0_9PEZI</name>
<keyword evidence="12" id="KW-1185">Reference proteome</keyword>
<dbReference type="Gene3D" id="3.30.1960.10">
    <property type="entry name" value="tRNA wybutosine-synthesizing-like"/>
    <property type="match status" value="1"/>
</dbReference>
<evidence type="ECO:0000256" key="9">
    <source>
        <dbReference type="SAM" id="MobiDB-lite"/>
    </source>
</evidence>
<proteinExistence type="inferred from homology"/>
<evidence type="ECO:0000256" key="4">
    <source>
        <dbReference type="ARBA" id="ARBA00022679"/>
    </source>
</evidence>
<keyword evidence="3" id="KW-0489">Methyltransferase</keyword>
<feature type="domain" description="tRNA wybutosine-synthesizing protein" evidence="10">
    <location>
        <begin position="8"/>
        <end position="245"/>
    </location>
</feature>
<dbReference type="OrthoDB" id="263283at2759"/>
<dbReference type="InterPro" id="IPR036602">
    <property type="entry name" value="tRNA_yW-synthesising-like_sf"/>
</dbReference>
<dbReference type="Proteomes" id="UP000799750">
    <property type="component" value="Unassembled WGS sequence"/>
</dbReference>
<evidence type="ECO:0000256" key="7">
    <source>
        <dbReference type="ARBA" id="ARBA00030554"/>
    </source>
</evidence>
<evidence type="ECO:0000313" key="12">
    <source>
        <dbReference type="Proteomes" id="UP000799750"/>
    </source>
</evidence>
<organism evidence="11 12">
    <name type="scientific">Lophium mytilinum</name>
    <dbReference type="NCBI Taxonomy" id="390894"/>
    <lineage>
        <taxon>Eukaryota</taxon>
        <taxon>Fungi</taxon>
        <taxon>Dikarya</taxon>
        <taxon>Ascomycota</taxon>
        <taxon>Pezizomycotina</taxon>
        <taxon>Dothideomycetes</taxon>
        <taxon>Pleosporomycetidae</taxon>
        <taxon>Mytilinidiales</taxon>
        <taxon>Mytilinidiaceae</taxon>
        <taxon>Lophium</taxon>
    </lineage>
</organism>
<keyword evidence="5" id="KW-0949">S-adenosyl-L-methionine</keyword>
<feature type="region of interest" description="Disordered" evidence="9">
    <location>
        <begin position="249"/>
        <end position="308"/>
    </location>
</feature>
<protein>
    <recommendedName>
        <fullName evidence="2">tRNA(Phe) 7-[(3-amino-3-carboxypropyl)-4-demethylwyosine(37)-N(4)]-methyltransferase</fullName>
        <ecNumber evidence="2">2.1.1.282</ecNumber>
    </recommendedName>
    <alternativeName>
        <fullName evidence="7">tRNA(Phe) 7-((3-amino-3-carboxypropyl)-4-demethylwyosine(37)-N(4))-methyltransferase</fullName>
    </alternativeName>
</protein>
<dbReference type="GO" id="GO:0032259">
    <property type="term" value="P:methylation"/>
    <property type="evidence" value="ECO:0007669"/>
    <property type="project" value="UniProtKB-KW"/>
</dbReference>
<keyword evidence="6" id="KW-0819">tRNA processing</keyword>
<evidence type="ECO:0000259" key="10">
    <source>
        <dbReference type="Pfam" id="PF02676"/>
    </source>
</evidence>
<dbReference type="Pfam" id="PF02676">
    <property type="entry name" value="TYW3"/>
    <property type="match status" value="1"/>
</dbReference>
<evidence type="ECO:0000313" key="11">
    <source>
        <dbReference type="EMBL" id="KAF2499584.1"/>
    </source>
</evidence>
<evidence type="ECO:0000256" key="5">
    <source>
        <dbReference type="ARBA" id="ARBA00022691"/>
    </source>
</evidence>
<dbReference type="GO" id="GO:0008033">
    <property type="term" value="P:tRNA processing"/>
    <property type="evidence" value="ECO:0007669"/>
    <property type="project" value="UniProtKB-KW"/>
</dbReference>
<dbReference type="EC" id="2.1.1.282" evidence="2"/>
<sequence length="308" mass="34053">MPSLFEAKKATILQQLAVPVDDYNDLSPKGSIDEGIRTLIDEINALDGLVTTSSCAGRISVFLEGRKKNVPTLETLDDNDPSRATPGGKGGGGTWLFVSHDPIDFSKRPSKHSFFSEFGLQSLGSSDVQYHEQGRRYIHLKFEPMILHLLTASFEHAQRVLSAANTAAFRESGAMGFNSVQGETNPMVAIRSAGFSFDSIIGYQDPSGCNVAFIDEDYLRMMVGLANERFQINSDRILRFRDALHSQYSHASANGSAKPQHVKKGYEDPEVRRQRKRQEGLIRQQSLHNAENTDGNHESDADLGGMFD</sequence>
<dbReference type="InterPro" id="IPR003827">
    <property type="entry name" value="tRNA_yW-synthesising"/>
</dbReference>
<evidence type="ECO:0000256" key="2">
    <source>
        <dbReference type="ARBA" id="ARBA00012750"/>
    </source>
</evidence>
<accession>A0A6A6R5G0</accession>
<dbReference type="EMBL" id="MU004184">
    <property type="protein sequence ID" value="KAF2499584.1"/>
    <property type="molecule type" value="Genomic_DNA"/>
</dbReference>
<comment type="similarity">
    <text evidence="1">Belongs to the TYW3 family.</text>
</comment>
<comment type="catalytic activity">
    <reaction evidence="8">
        <text>4-demethyl-7-[(3S)-3-amino-3-carboxypropyl]wyosine(37) in tRNA(Phe) + S-adenosyl-L-methionine = 7-[(3S)-3-amino-3-carboxypropyl]wyosine(37) in tRNA(Phe) + S-adenosyl-L-homocysteine + H(+)</text>
        <dbReference type="Rhea" id="RHEA:36635"/>
        <dbReference type="Rhea" id="RHEA-COMP:10378"/>
        <dbReference type="Rhea" id="RHEA-COMP:10379"/>
        <dbReference type="ChEBI" id="CHEBI:15378"/>
        <dbReference type="ChEBI" id="CHEBI:57856"/>
        <dbReference type="ChEBI" id="CHEBI:59789"/>
        <dbReference type="ChEBI" id="CHEBI:73543"/>
        <dbReference type="ChEBI" id="CHEBI:73550"/>
        <dbReference type="EC" id="2.1.1.282"/>
    </reaction>
</comment>
<feature type="region of interest" description="Disordered" evidence="9">
    <location>
        <begin position="72"/>
        <end position="91"/>
    </location>
</feature>
<reference evidence="11" key="1">
    <citation type="journal article" date="2020" name="Stud. Mycol.">
        <title>101 Dothideomycetes genomes: a test case for predicting lifestyles and emergence of pathogens.</title>
        <authorList>
            <person name="Haridas S."/>
            <person name="Albert R."/>
            <person name="Binder M."/>
            <person name="Bloem J."/>
            <person name="Labutti K."/>
            <person name="Salamov A."/>
            <person name="Andreopoulos B."/>
            <person name="Baker S."/>
            <person name="Barry K."/>
            <person name="Bills G."/>
            <person name="Bluhm B."/>
            <person name="Cannon C."/>
            <person name="Castanera R."/>
            <person name="Culley D."/>
            <person name="Daum C."/>
            <person name="Ezra D."/>
            <person name="Gonzalez J."/>
            <person name="Henrissat B."/>
            <person name="Kuo A."/>
            <person name="Liang C."/>
            <person name="Lipzen A."/>
            <person name="Lutzoni F."/>
            <person name="Magnuson J."/>
            <person name="Mondo S."/>
            <person name="Nolan M."/>
            <person name="Ohm R."/>
            <person name="Pangilinan J."/>
            <person name="Park H.-J."/>
            <person name="Ramirez L."/>
            <person name="Alfaro M."/>
            <person name="Sun H."/>
            <person name="Tritt A."/>
            <person name="Yoshinaga Y."/>
            <person name="Zwiers L.-H."/>
            <person name="Turgeon B."/>
            <person name="Goodwin S."/>
            <person name="Spatafora J."/>
            <person name="Crous P."/>
            <person name="Grigoriev I."/>
        </authorList>
    </citation>
    <scope>NUCLEOTIDE SEQUENCE</scope>
    <source>
        <strain evidence="11">CBS 269.34</strain>
    </source>
</reference>